<dbReference type="GO" id="GO:0043565">
    <property type="term" value="F:sequence-specific DNA binding"/>
    <property type="evidence" value="ECO:0007669"/>
    <property type="project" value="InterPro"/>
</dbReference>
<dbReference type="InterPro" id="IPR000232">
    <property type="entry name" value="HSF_DNA-bd"/>
</dbReference>
<feature type="region of interest" description="Disordered" evidence="15">
    <location>
        <begin position="568"/>
        <end position="627"/>
    </location>
</feature>
<dbReference type="SUPFAM" id="SSF46785">
    <property type="entry name" value="Winged helix' DNA-binding domain"/>
    <property type="match status" value="1"/>
</dbReference>
<keyword evidence="3 13" id="KW-0597">Phosphoprotein</keyword>
<feature type="region of interest" description="Disordered" evidence="15">
    <location>
        <begin position="494"/>
        <end position="556"/>
    </location>
</feature>
<comment type="subcellular location">
    <subcellularLocation>
        <location evidence="1 12">Nucleus</location>
    </subcellularLocation>
</comment>
<evidence type="ECO:0000256" key="3">
    <source>
        <dbReference type="ARBA" id="ARBA00022553"/>
    </source>
</evidence>
<dbReference type="PANTHER" id="PTHR45339:SF1">
    <property type="entry name" value="HYBRID SIGNAL TRANSDUCTION HISTIDINE KINASE J"/>
    <property type="match status" value="1"/>
</dbReference>
<evidence type="ECO:0000259" key="16">
    <source>
        <dbReference type="PROSITE" id="PS50110"/>
    </source>
</evidence>
<sequence>MEKEKSLDMGGQPNNSSDFVRKLFKMLEDPTYSEIVRWADGGETFVVLENEKFTKMVLPKHFKHSNFASFVRQLNKYDFHKVRQNNDDSASSPYGPNAWEFKHPEFQEHKKDLLDNIKRKAPATRKPNPAIEEQLTSQQIDHLNNQLAASQQQVQQLTERCNELAQGHINLLQQVVQLQNFVRNHERVMQKVMGFLHSVDAQRRNSRLTFRAGMGGGEMPNDSNIDDHVASPLQQATELLGQFSAENLPNKELKQMTNNYNPQNDYTTHSNNQPNAPLSLQTDNHNMGYHVSNDLDSSVYPVGNTNGINPIHSEHIHNIPYAPPANILLQTSMQSEIIPENSPSTKPKKTTVKPLWTDGKPSILLVEDDKVCARIGTKFLQSFDCAVDTAQDGLEAVNKVNTDQFAFDLILMDIIMPRLDGVSASVCIKELRPNIPIIAMTSNIRADDIEMYFSHGMNGVLPKPFTKEGMLRALEKHLPESKDAAIFQPSVAAQLPPDFTPTPSSHQVHNLNMPHSTNSLLKHESSKKTTPPTAAWNSNNQLPVNPPVGASPSGYLQQSIGESQTFNMTSNMNQVPSGFNSSQQNQTSGVQRLPQRRVYTDLSNSQPDGPSEKRQRMFPLQPGAFAQ</sequence>
<dbReference type="InterPro" id="IPR001789">
    <property type="entry name" value="Sig_transdc_resp-reg_receiver"/>
</dbReference>
<dbReference type="AlphaFoldDB" id="A0A383UVS4"/>
<keyword evidence="6 14" id="KW-0175">Coiled coil</keyword>
<dbReference type="PIRSF" id="PIRSF002595">
    <property type="entry name" value="RR_SKN7"/>
    <property type="match status" value="1"/>
</dbReference>
<evidence type="ECO:0000256" key="11">
    <source>
        <dbReference type="ARBA" id="ARBA00061465"/>
    </source>
</evidence>
<evidence type="ECO:0000313" key="17">
    <source>
        <dbReference type="EMBL" id="SZF03748.1"/>
    </source>
</evidence>
<dbReference type="Proteomes" id="UP000275772">
    <property type="component" value="Unassembled WGS sequence"/>
</dbReference>
<dbReference type="PROSITE" id="PS50110">
    <property type="entry name" value="RESPONSE_REGULATORY"/>
    <property type="match status" value="1"/>
</dbReference>
<dbReference type="SMART" id="SM00415">
    <property type="entry name" value="HSF"/>
    <property type="match status" value="1"/>
</dbReference>
<dbReference type="InterPro" id="IPR036388">
    <property type="entry name" value="WH-like_DNA-bd_sf"/>
</dbReference>
<evidence type="ECO:0000256" key="1">
    <source>
        <dbReference type="ARBA" id="ARBA00004123"/>
    </source>
</evidence>
<dbReference type="CDD" id="cd17546">
    <property type="entry name" value="REC_hyHK_CKI1_RcsC-like"/>
    <property type="match status" value="1"/>
</dbReference>
<evidence type="ECO:0000256" key="6">
    <source>
        <dbReference type="ARBA" id="ARBA00023054"/>
    </source>
</evidence>
<dbReference type="PRINTS" id="PR00056">
    <property type="entry name" value="HSFDOMAIN"/>
</dbReference>
<dbReference type="GO" id="GO:0006357">
    <property type="term" value="P:regulation of transcription by RNA polymerase II"/>
    <property type="evidence" value="ECO:0007669"/>
    <property type="project" value="UniProtKB-UniRule"/>
</dbReference>
<organism evidence="17 18">
    <name type="scientific">Blumeria hordei</name>
    <name type="common">Barley powdery mildew</name>
    <name type="synonym">Blumeria graminis f. sp. hordei</name>
    <dbReference type="NCBI Taxonomy" id="2867405"/>
    <lineage>
        <taxon>Eukaryota</taxon>
        <taxon>Fungi</taxon>
        <taxon>Dikarya</taxon>
        <taxon>Ascomycota</taxon>
        <taxon>Pezizomycotina</taxon>
        <taxon>Leotiomycetes</taxon>
        <taxon>Erysiphales</taxon>
        <taxon>Erysiphaceae</taxon>
        <taxon>Blumeria</taxon>
    </lineage>
</organism>
<comment type="similarity">
    <text evidence="11">Belongs to the SKN7 family.</text>
</comment>
<evidence type="ECO:0000256" key="5">
    <source>
        <dbReference type="ARBA" id="ARBA00023015"/>
    </source>
</evidence>
<evidence type="ECO:0000256" key="7">
    <source>
        <dbReference type="ARBA" id="ARBA00023125"/>
    </source>
</evidence>
<dbReference type="InterPro" id="IPR011006">
    <property type="entry name" value="CheY-like_superfamily"/>
</dbReference>
<keyword evidence="5 12" id="KW-0805">Transcription regulation</keyword>
<dbReference type="EMBL" id="UNSH01000056">
    <property type="protein sequence ID" value="SZF03748.1"/>
    <property type="molecule type" value="Genomic_DNA"/>
</dbReference>
<evidence type="ECO:0000256" key="13">
    <source>
        <dbReference type="PROSITE-ProRule" id="PRU00169"/>
    </source>
</evidence>
<dbReference type="Gene3D" id="3.40.50.2300">
    <property type="match status" value="1"/>
</dbReference>
<dbReference type="FunFam" id="1.10.10.10:FF:000380">
    <property type="entry name" value="Transcription factor SKN7"/>
    <property type="match status" value="1"/>
</dbReference>
<feature type="compositionally biased region" description="Polar residues" evidence="15">
    <location>
        <begin position="568"/>
        <end position="590"/>
    </location>
</feature>
<feature type="domain" description="Response regulatory" evidence="16">
    <location>
        <begin position="362"/>
        <end position="478"/>
    </location>
</feature>
<proteinExistence type="inferred from homology"/>
<dbReference type="SUPFAM" id="SSF52172">
    <property type="entry name" value="CheY-like"/>
    <property type="match status" value="1"/>
</dbReference>
<dbReference type="Pfam" id="PF00072">
    <property type="entry name" value="Response_reg"/>
    <property type="match status" value="1"/>
</dbReference>
<feature type="compositionally biased region" description="Polar residues" evidence="15">
    <location>
        <begin position="501"/>
        <end position="520"/>
    </location>
</feature>
<dbReference type="SMART" id="SM00448">
    <property type="entry name" value="REC"/>
    <property type="match status" value="1"/>
</dbReference>
<dbReference type="GO" id="GO:0000156">
    <property type="term" value="F:phosphorelay response regulator activity"/>
    <property type="evidence" value="ECO:0007669"/>
    <property type="project" value="InterPro"/>
</dbReference>
<keyword evidence="9 12" id="KW-0539">Nucleus</keyword>
<dbReference type="Gene3D" id="1.10.10.10">
    <property type="entry name" value="Winged helix-like DNA-binding domain superfamily/Winged helix DNA-binding domain"/>
    <property type="match status" value="1"/>
</dbReference>
<name>A0A383UVS4_BLUHO</name>
<evidence type="ECO:0000256" key="4">
    <source>
        <dbReference type="ARBA" id="ARBA00023012"/>
    </source>
</evidence>
<evidence type="ECO:0000256" key="2">
    <source>
        <dbReference type="ARBA" id="ARBA00011233"/>
    </source>
</evidence>
<dbReference type="GO" id="GO:0003700">
    <property type="term" value="F:DNA-binding transcription factor activity"/>
    <property type="evidence" value="ECO:0007669"/>
    <property type="project" value="UniProtKB-UniRule"/>
</dbReference>
<gene>
    <name evidence="17" type="ORF">BLGHR1_14542</name>
</gene>
<evidence type="ECO:0000256" key="9">
    <source>
        <dbReference type="ARBA" id="ARBA00023242"/>
    </source>
</evidence>
<dbReference type="InterPro" id="IPR036390">
    <property type="entry name" value="WH_DNA-bd_sf"/>
</dbReference>
<dbReference type="Pfam" id="PF00447">
    <property type="entry name" value="HSF_DNA-bind"/>
    <property type="match status" value="1"/>
</dbReference>
<dbReference type="GO" id="GO:0005634">
    <property type="term" value="C:nucleus"/>
    <property type="evidence" value="ECO:0007669"/>
    <property type="project" value="UniProtKB-SubCell"/>
</dbReference>
<feature type="coiled-coil region" evidence="14">
    <location>
        <begin position="140"/>
        <end position="167"/>
    </location>
</feature>
<evidence type="ECO:0000256" key="15">
    <source>
        <dbReference type="SAM" id="MobiDB-lite"/>
    </source>
</evidence>
<comment type="function">
    <text evidence="10">Transcription factor that is part of a SLN1-YPD1-SKN7 two-component regulatory system, which controls gene expression in response to changes in the osmolarity of the extracellular environment. Under low osmotic conditions, phosphorylated and activated by the phosphorelay intermediate protein YPD1. Also activated in response to oxidative stress, independent on the two-component regulatory system. Regulates heat shock genes in response to oxidative stress and genes involved in cell wall integrity in response to osmotic changes.</text>
</comment>
<evidence type="ECO:0000256" key="8">
    <source>
        <dbReference type="ARBA" id="ARBA00023163"/>
    </source>
</evidence>
<keyword evidence="4" id="KW-0902">Two-component regulatory system</keyword>
<evidence type="ECO:0000313" key="18">
    <source>
        <dbReference type="Proteomes" id="UP000275772"/>
    </source>
</evidence>
<dbReference type="VEuPathDB" id="FungiDB:BLGHR1_14542"/>
<keyword evidence="8 12" id="KW-0804">Transcription</keyword>
<accession>A0A383UVS4</accession>
<dbReference type="InterPro" id="IPR014402">
    <property type="entry name" value="Sig_transdc_resp-reg_Skn7"/>
</dbReference>
<dbReference type="FunFam" id="3.40.50.2300:FF:000212">
    <property type="entry name" value="Stress response regulator/HFS transcription factor"/>
    <property type="match status" value="1"/>
</dbReference>
<feature type="modified residue" description="4-aspartylphosphate" evidence="13">
    <location>
        <position position="413"/>
    </location>
</feature>
<dbReference type="PANTHER" id="PTHR45339">
    <property type="entry name" value="HYBRID SIGNAL TRANSDUCTION HISTIDINE KINASE J"/>
    <property type="match status" value="1"/>
</dbReference>
<keyword evidence="7 12" id="KW-0238">DNA-binding</keyword>
<reference evidence="17 18" key="1">
    <citation type="submission" date="2017-11" db="EMBL/GenBank/DDBJ databases">
        <authorList>
            <person name="Kracher B."/>
        </authorList>
    </citation>
    <scope>NUCLEOTIDE SEQUENCE [LARGE SCALE GENOMIC DNA]</scope>
    <source>
        <strain evidence="17 18">RACE1</strain>
    </source>
</reference>
<evidence type="ECO:0000256" key="10">
    <source>
        <dbReference type="ARBA" id="ARBA00057149"/>
    </source>
</evidence>
<evidence type="ECO:0000256" key="12">
    <source>
        <dbReference type="PIRNR" id="PIRNR002595"/>
    </source>
</evidence>
<feature type="region of interest" description="Disordered" evidence="15">
    <location>
        <begin position="255"/>
        <end position="282"/>
    </location>
</feature>
<comment type="subunit">
    <text evidence="2">Homotrimer.</text>
</comment>
<dbReference type="PROSITE" id="PS00434">
    <property type="entry name" value="HSF_DOMAIN"/>
    <property type="match status" value="1"/>
</dbReference>
<feature type="compositionally biased region" description="Polar residues" evidence="15">
    <location>
        <begin position="528"/>
        <end position="543"/>
    </location>
</feature>
<evidence type="ECO:0000256" key="14">
    <source>
        <dbReference type="SAM" id="Coils"/>
    </source>
</evidence>
<protein>
    <recommendedName>
        <fullName evidence="12">Transcription factor</fullName>
    </recommendedName>
</protein>